<evidence type="ECO:0000313" key="2">
    <source>
        <dbReference type="EMBL" id="KAK6736835.1"/>
    </source>
</evidence>
<evidence type="ECO:0000256" key="1">
    <source>
        <dbReference type="SAM" id="MobiDB-lite"/>
    </source>
</evidence>
<organism evidence="2 3">
    <name type="scientific">Necator americanus</name>
    <name type="common">Human hookworm</name>
    <dbReference type="NCBI Taxonomy" id="51031"/>
    <lineage>
        <taxon>Eukaryota</taxon>
        <taxon>Metazoa</taxon>
        <taxon>Ecdysozoa</taxon>
        <taxon>Nematoda</taxon>
        <taxon>Chromadorea</taxon>
        <taxon>Rhabditida</taxon>
        <taxon>Rhabditina</taxon>
        <taxon>Rhabditomorpha</taxon>
        <taxon>Strongyloidea</taxon>
        <taxon>Ancylostomatidae</taxon>
        <taxon>Bunostominae</taxon>
        <taxon>Necator</taxon>
    </lineage>
</organism>
<keyword evidence="3" id="KW-1185">Reference proteome</keyword>
<dbReference type="Proteomes" id="UP001303046">
    <property type="component" value="Unassembled WGS sequence"/>
</dbReference>
<sequence>MLNALEGDRQRDGAHVNVTNETCEHLGWQRRGNETSGRDAGARTSSEDGPSKNLSSLLNALCADGVPGNFVRLLDDVNQRTTAAVRTPARCTASFEVQRYAKAISAFSSLTKCLWSIPITDEVRLRFYLYAIGSDRIGDSSTTFYDDGFIAQKGTCLDGRLATFGLGLPQ</sequence>
<evidence type="ECO:0000313" key="3">
    <source>
        <dbReference type="Proteomes" id="UP001303046"/>
    </source>
</evidence>
<name>A0ABR1CG66_NECAM</name>
<gene>
    <name evidence="2" type="primary">Necator_chrII.g7288</name>
    <name evidence="2" type="ORF">RB195_019495</name>
</gene>
<proteinExistence type="predicted"/>
<dbReference type="EMBL" id="JAVFWL010000002">
    <property type="protein sequence ID" value="KAK6736835.1"/>
    <property type="molecule type" value="Genomic_DNA"/>
</dbReference>
<feature type="compositionally biased region" description="Basic and acidic residues" evidence="1">
    <location>
        <begin position="31"/>
        <end position="50"/>
    </location>
</feature>
<reference evidence="2 3" key="1">
    <citation type="submission" date="2023-08" db="EMBL/GenBank/DDBJ databases">
        <title>A Necator americanus chromosomal reference genome.</title>
        <authorList>
            <person name="Ilik V."/>
            <person name="Petrzelkova K.J."/>
            <person name="Pardy F."/>
            <person name="Fuh T."/>
            <person name="Niatou-Singa F.S."/>
            <person name="Gouil Q."/>
            <person name="Baker L."/>
            <person name="Ritchie M.E."/>
            <person name="Jex A.R."/>
            <person name="Gazzola D."/>
            <person name="Li H."/>
            <person name="Toshio Fujiwara R."/>
            <person name="Zhan B."/>
            <person name="Aroian R.V."/>
            <person name="Pafco B."/>
            <person name="Schwarz E.M."/>
        </authorList>
    </citation>
    <scope>NUCLEOTIDE SEQUENCE [LARGE SCALE GENOMIC DNA]</scope>
    <source>
        <strain evidence="2 3">Aroian</strain>
        <tissue evidence="2">Whole animal</tissue>
    </source>
</reference>
<accession>A0ABR1CG66</accession>
<feature type="region of interest" description="Disordered" evidence="1">
    <location>
        <begin position="25"/>
        <end position="52"/>
    </location>
</feature>
<protein>
    <submittedName>
        <fullName evidence="2">Uncharacterized protein</fullName>
    </submittedName>
</protein>
<comment type="caution">
    <text evidence="2">The sequence shown here is derived from an EMBL/GenBank/DDBJ whole genome shotgun (WGS) entry which is preliminary data.</text>
</comment>